<evidence type="ECO:0000256" key="2">
    <source>
        <dbReference type="SAM" id="Phobius"/>
    </source>
</evidence>
<dbReference type="InterPro" id="IPR050129">
    <property type="entry name" value="Zn_alcohol_dh"/>
</dbReference>
<keyword evidence="1" id="KW-0560">Oxidoreductase</keyword>
<proteinExistence type="predicted"/>
<keyword evidence="2" id="KW-0472">Membrane</keyword>
<protein>
    <submittedName>
        <fullName evidence="4">Erythritol/L-threitol dehydrogenase</fullName>
    </submittedName>
</protein>
<keyword evidence="5" id="KW-1185">Reference proteome</keyword>
<dbReference type="Pfam" id="PF00107">
    <property type="entry name" value="ADH_zinc_N"/>
    <property type="match status" value="1"/>
</dbReference>
<evidence type="ECO:0000313" key="4">
    <source>
        <dbReference type="EMBL" id="CAI8005733.1"/>
    </source>
</evidence>
<keyword evidence="2" id="KW-0812">Transmembrane</keyword>
<dbReference type="InterPro" id="IPR036291">
    <property type="entry name" value="NAD(P)-bd_dom_sf"/>
</dbReference>
<gene>
    <name evidence="4" type="ORF">GBAR_LOCUS4376</name>
</gene>
<comment type="caution">
    <text evidence="4">The sequence shown here is derived from an EMBL/GenBank/DDBJ whole genome shotgun (WGS) entry which is preliminary data.</text>
</comment>
<dbReference type="SUPFAM" id="SSF51735">
    <property type="entry name" value="NAD(P)-binding Rossmann-fold domains"/>
    <property type="match status" value="1"/>
</dbReference>
<organism evidence="4 5">
    <name type="scientific">Geodia barretti</name>
    <name type="common">Barrett's horny sponge</name>
    <dbReference type="NCBI Taxonomy" id="519541"/>
    <lineage>
        <taxon>Eukaryota</taxon>
        <taxon>Metazoa</taxon>
        <taxon>Porifera</taxon>
        <taxon>Demospongiae</taxon>
        <taxon>Heteroscleromorpha</taxon>
        <taxon>Tetractinellida</taxon>
        <taxon>Astrophorina</taxon>
        <taxon>Geodiidae</taxon>
        <taxon>Geodia</taxon>
    </lineage>
</organism>
<dbReference type="GO" id="GO:0016491">
    <property type="term" value="F:oxidoreductase activity"/>
    <property type="evidence" value="ECO:0007669"/>
    <property type="project" value="UniProtKB-KW"/>
</dbReference>
<feature type="non-terminal residue" evidence="4">
    <location>
        <position position="196"/>
    </location>
</feature>
<keyword evidence="2" id="KW-1133">Transmembrane helix</keyword>
<dbReference type="Proteomes" id="UP001174909">
    <property type="component" value="Unassembled WGS sequence"/>
</dbReference>
<dbReference type="Gene3D" id="3.40.50.720">
    <property type="entry name" value="NAD(P)-binding Rossmann-like Domain"/>
    <property type="match status" value="1"/>
</dbReference>
<name>A0AA35R7P8_GEOBA</name>
<feature type="domain" description="Alcohol dehydrogenase-like C-terminal" evidence="3">
    <location>
        <begin position="88"/>
        <end position="187"/>
    </location>
</feature>
<dbReference type="AlphaFoldDB" id="A0AA35R7P8"/>
<reference evidence="4" key="1">
    <citation type="submission" date="2023-03" db="EMBL/GenBank/DDBJ databases">
        <authorList>
            <person name="Steffen K."/>
            <person name="Cardenas P."/>
        </authorList>
    </citation>
    <scope>NUCLEOTIDE SEQUENCE</scope>
</reference>
<evidence type="ECO:0000256" key="1">
    <source>
        <dbReference type="ARBA" id="ARBA00023002"/>
    </source>
</evidence>
<dbReference type="Gene3D" id="3.90.180.10">
    <property type="entry name" value="Medium-chain alcohol dehydrogenases, catalytic domain"/>
    <property type="match status" value="1"/>
</dbReference>
<evidence type="ECO:0000313" key="5">
    <source>
        <dbReference type="Proteomes" id="UP001174909"/>
    </source>
</evidence>
<dbReference type="EMBL" id="CASHTH010000631">
    <property type="protein sequence ID" value="CAI8005733.1"/>
    <property type="molecule type" value="Genomic_DNA"/>
</dbReference>
<dbReference type="PANTHER" id="PTHR43401">
    <property type="entry name" value="L-THREONINE 3-DEHYDROGENASE"/>
    <property type="match status" value="1"/>
</dbReference>
<evidence type="ECO:0000259" key="3">
    <source>
        <dbReference type="Pfam" id="PF00107"/>
    </source>
</evidence>
<dbReference type="PANTHER" id="PTHR43401:SF2">
    <property type="entry name" value="L-THREONINE 3-DEHYDROGENASE"/>
    <property type="match status" value="1"/>
</dbReference>
<sequence>SIVHALHRYLIILLILGIPHYVYGFKQYSQGAMATYMKYPKGAINHKVPKSIPAWQAAFIEPLACSVHAVELGSVGFRDTVVVAGCGPLGLGMVAAARLKSPATLIALDLFDWKLEVAKKCGADVVLNPSHCDVVEEVHSLTGGYGCDIYIEATGHPQSVKQGLLMLCKMGTMVEYGVFGQEATVDWTIISDAKGM</sequence>
<feature type="transmembrane region" description="Helical" evidence="2">
    <location>
        <begin position="6"/>
        <end position="23"/>
    </location>
</feature>
<dbReference type="InterPro" id="IPR013149">
    <property type="entry name" value="ADH-like_C"/>
</dbReference>
<accession>A0AA35R7P8</accession>